<evidence type="ECO:0000313" key="2">
    <source>
        <dbReference type="EMBL" id="USP79611.1"/>
    </source>
</evidence>
<organism evidence="2 3">
    <name type="scientific">Curvularia clavata</name>
    <dbReference type="NCBI Taxonomy" id="95742"/>
    <lineage>
        <taxon>Eukaryota</taxon>
        <taxon>Fungi</taxon>
        <taxon>Dikarya</taxon>
        <taxon>Ascomycota</taxon>
        <taxon>Pezizomycotina</taxon>
        <taxon>Dothideomycetes</taxon>
        <taxon>Pleosporomycetidae</taxon>
        <taxon>Pleosporales</taxon>
        <taxon>Pleosporineae</taxon>
        <taxon>Pleosporaceae</taxon>
        <taxon>Curvularia</taxon>
    </lineage>
</organism>
<dbReference type="AlphaFoldDB" id="A0A9Q9DVN4"/>
<proteinExistence type="predicted"/>
<dbReference type="Proteomes" id="UP001056012">
    <property type="component" value="Chromosome 5"/>
</dbReference>
<accession>A0A9Q9DVN4</accession>
<name>A0A9Q9DVN4_CURCL</name>
<feature type="compositionally biased region" description="Polar residues" evidence="1">
    <location>
        <begin position="321"/>
        <end position="351"/>
    </location>
</feature>
<dbReference type="OrthoDB" id="3525185at2759"/>
<dbReference type="InterPro" id="IPR053178">
    <property type="entry name" value="Osmoadaptation_assoc"/>
</dbReference>
<dbReference type="PANTHER" id="PTHR38111">
    <property type="entry name" value="ZN(2)-C6 FUNGAL-TYPE DOMAIN-CONTAINING PROTEIN-RELATED"/>
    <property type="match status" value="1"/>
</dbReference>
<reference evidence="2" key="1">
    <citation type="submission" date="2021-12" db="EMBL/GenBank/DDBJ databases">
        <title>Curvularia clavata genome.</title>
        <authorList>
            <person name="Cao Y."/>
        </authorList>
    </citation>
    <scope>NUCLEOTIDE SEQUENCE</scope>
    <source>
        <strain evidence="2">Yc1106</strain>
    </source>
</reference>
<dbReference type="EMBL" id="CP089278">
    <property type="protein sequence ID" value="USP79611.1"/>
    <property type="molecule type" value="Genomic_DNA"/>
</dbReference>
<keyword evidence="3" id="KW-1185">Reference proteome</keyword>
<gene>
    <name evidence="2" type="ORF">yc1106_06885</name>
</gene>
<sequence>MASDKTVERAAVETDPNLVVSNRSNQPVTPLNIPLQNHEFSIQASRAEEVEKAITAIRYHYRPPTFNQPSKALPEALDNAFITHYVELNRAGKSRAPEVQWIGHLQSIFGKATKPVVKISLRAVSMAFYGKYHNDPSITIDSWRWYNVALNAQRSSIARMKKNTIPDEGEVLVPIILALYELYAGATAAGSTAHLNAAGEIMKMRGPSNCRSGAIWPIFKAIRAQDAHRSVFFNKRSPYSSPEWLTIPFLDMPKDPHQVLADIQLMIPHCTACLGIEGSLRIIFETIIPPDVDVTPGRELACRLIADLDNWAKENADLIKPSNNSGDTSTPDSSSQPAKGSSPRAPTNRASGSFIRSTYMANGLILNMLMYKIQTESKAPIESYEKSSADYASIAQGYSQAIIQFATEMEKAHTPGFHILRCIPLVLIVAYCAPTMDLRNVAKTIIFGWTSRFNGVASVLDRL</sequence>
<dbReference type="PANTHER" id="PTHR38111:SF2">
    <property type="entry name" value="FINGER DOMAIN PROTEIN, PUTATIVE (AFU_ORTHOLOGUE AFUA_1G01560)-RELATED"/>
    <property type="match status" value="1"/>
</dbReference>
<protein>
    <submittedName>
        <fullName evidence="2">Uncharacterized protein</fullName>
    </submittedName>
</protein>
<dbReference type="VEuPathDB" id="FungiDB:yc1106_06885"/>
<evidence type="ECO:0000313" key="3">
    <source>
        <dbReference type="Proteomes" id="UP001056012"/>
    </source>
</evidence>
<evidence type="ECO:0000256" key="1">
    <source>
        <dbReference type="SAM" id="MobiDB-lite"/>
    </source>
</evidence>
<feature type="region of interest" description="Disordered" evidence="1">
    <location>
        <begin position="317"/>
        <end position="351"/>
    </location>
</feature>